<accession>A0AAX2ZJG5</accession>
<dbReference type="InterPro" id="IPR000192">
    <property type="entry name" value="Aminotrans_V_dom"/>
</dbReference>
<protein>
    <submittedName>
        <fullName evidence="6">Aminotransferase class V-fold PLP-dependent enzyme</fullName>
    </submittedName>
</protein>
<proteinExistence type="inferred from homology"/>
<dbReference type="PANTHER" id="PTHR43586:SF4">
    <property type="entry name" value="ISOPENICILLIN N EPIMERASE"/>
    <property type="match status" value="1"/>
</dbReference>
<dbReference type="InterPro" id="IPR015424">
    <property type="entry name" value="PyrdxlP-dep_Trfase"/>
</dbReference>
<dbReference type="Pfam" id="PF00266">
    <property type="entry name" value="Aminotran_5"/>
    <property type="match status" value="1"/>
</dbReference>
<name>A0AAX2ZJG5_9FIRM</name>
<dbReference type="PROSITE" id="PS00595">
    <property type="entry name" value="AA_TRANSFER_CLASS_5"/>
    <property type="match status" value="1"/>
</dbReference>
<comment type="similarity">
    <text evidence="3">Belongs to the class-V pyridoxal-phosphate-dependent aminotransferase family.</text>
</comment>
<gene>
    <name evidence="6" type="ORF">JW646_03455</name>
</gene>
<dbReference type="InterPro" id="IPR020578">
    <property type="entry name" value="Aminotrans_V_PyrdxlP_BS"/>
</dbReference>
<evidence type="ECO:0000256" key="4">
    <source>
        <dbReference type="RuleBase" id="RU004504"/>
    </source>
</evidence>
<dbReference type="InterPro" id="IPR015421">
    <property type="entry name" value="PyrdxlP-dep_Trfase_major"/>
</dbReference>
<evidence type="ECO:0000256" key="3">
    <source>
        <dbReference type="RuleBase" id="RU004075"/>
    </source>
</evidence>
<dbReference type="EMBL" id="CP081135">
    <property type="protein sequence ID" value="UEL48522.1"/>
    <property type="molecule type" value="Genomic_DNA"/>
</dbReference>
<evidence type="ECO:0000313" key="7">
    <source>
        <dbReference type="Proteomes" id="UP001198983"/>
    </source>
</evidence>
<dbReference type="InterPro" id="IPR015422">
    <property type="entry name" value="PyrdxlP-dep_Trfase_small"/>
</dbReference>
<evidence type="ECO:0000313" key="6">
    <source>
        <dbReference type="EMBL" id="UEL48522.1"/>
    </source>
</evidence>
<sequence length="372" mass="41648">MIYLNNGATSWPKPKCVFDAMQKALNELPCSAHRSGFDEEENCNCRQLLSRLLQVDNPNHIVYGSNATFGLNLAIQGFEFNEGDKVLTTAAEHNSVLRPLYYLQKKKVIEYEIIDVNEEGRIDLDLWEKTIKEIRPRMVIFTHASNVTGAINDAEKLAAIAKKYNCVVLLDASQSLGLIDVLPQKWDIDMVVFTGHKYLLGPQGTGGLYVSPKIKLNPVLQGGTGIYSDEDTMPEEMPLKLEAGTPNDISFKGLEEALRWSFKNPLNKGSIDYLVNKIKTELKKMNVNVIDVSGEITPVISFTMEEYSVNEVGEILQMSFDIICRSGLHCAPLIHKCLNTSPSGTVRISLSRFTTEEEVDYFINSIKDIIYG</sequence>
<comment type="cofactor">
    <cofactor evidence="1 4">
        <name>pyridoxal 5'-phosphate</name>
        <dbReference type="ChEBI" id="CHEBI:597326"/>
    </cofactor>
</comment>
<keyword evidence="6" id="KW-0032">Aminotransferase</keyword>
<dbReference type="Gene3D" id="3.40.640.10">
    <property type="entry name" value="Type I PLP-dependent aspartate aminotransferase-like (Major domain)"/>
    <property type="match status" value="1"/>
</dbReference>
<keyword evidence="6" id="KW-0808">Transferase</keyword>
<keyword evidence="2" id="KW-0663">Pyridoxal phosphate</keyword>
<evidence type="ECO:0000259" key="5">
    <source>
        <dbReference type="Pfam" id="PF00266"/>
    </source>
</evidence>
<dbReference type="SUPFAM" id="SSF53383">
    <property type="entry name" value="PLP-dependent transferases"/>
    <property type="match status" value="1"/>
</dbReference>
<organism evidence="6 7">
    <name type="scientific">Terrisporobacter hibernicus</name>
    <dbReference type="NCBI Taxonomy" id="2813371"/>
    <lineage>
        <taxon>Bacteria</taxon>
        <taxon>Bacillati</taxon>
        <taxon>Bacillota</taxon>
        <taxon>Clostridia</taxon>
        <taxon>Peptostreptococcales</taxon>
        <taxon>Peptostreptococcaceae</taxon>
        <taxon>Terrisporobacter</taxon>
    </lineage>
</organism>
<dbReference type="Proteomes" id="UP001198983">
    <property type="component" value="Chromosome"/>
</dbReference>
<dbReference type="GO" id="GO:0008483">
    <property type="term" value="F:transaminase activity"/>
    <property type="evidence" value="ECO:0007669"/>
    <property type="project" value="UniProtKB-KW"/>
</dbReference>
<dbReference type="RefSeq" id="WP_228416629.1">
    <property type="nucleotide sequence ID" value="NZ_CP081135.1"/>
</dbReference>
<keyword evidence="7" id="KW-1185">Reference proteome</keyword>
<dbReference type="Gene3D" id="3.90.1150.10">
    <property type="entry name" value="Aspartate Aminotransferase, domain 1"/>
    <property type="match status" value="1"/>
</dbReference>
<feature type="domain" description="Aminotransferase class V" evidence="5">
    <location>
        <begin position="2"/>
        <end position="362"/>
    </location>
</feature>
<dbReference type="AlphaFoldDB" id="A0AAX2ZJG5"/>
<reference evidence="6 7" key="1">
    <citation type="journal article" date="2023" name="Int. J. Syst. Evol. Microbiol.">
        <title>Terrisporobacter hibernicus sp. nov., isolated from bovine faeces in Northern Ireland.</title>
        <authorList>
            <person name="Mitchell M."/>
            <person name="Nguyen S.V."/>
            <person name="Connor M."/>
            <person name="Fairley D.J."/>
            <person name="Donoghue O."/>
            <person name="Marshall H."/>
            <person name="Koolman L."/>
            <person name="McMullan G."/>
            <person name="Schaffer K.E."/>
            <person name="McGrath J.W."/>
            <person name="Fanning S."/>
        </authorList>
    </citation>
    <scope>NUCLEOTIDE SEQUENCE [LARGE SCALE GENOMIC DNA]</scope>
    <source>
        <strain evidence="6 7">MCA3</strain>
    </source>
</reference>
<dbReference type="KEGG" id="tem:JW646_03455"/>
<dbReference type="PANTHER" id="PTHR43586">
    <property type="entry name" value="CYSTEINE DESULFURASE"/>
    <property type="match status" value="1"/>
</dbReference>
<evidence type="ECO:0000256" key="2">
    <source>
        <dbReference type="ARBA" id="ARBA00022898"/>
    </source>
</evidence>
<evidence type="ECO:0000256" key="1">
    <source>
        <dbReference type="ARBA" id="ARBA00001933"/>
    </source>
</evidence>